<dbReference type="InterPro" id="IPR024160">
    <property type="entry name" value="BIN3_SAM-bd_dom"/>
</dbReference>
<accession>A0AAN8VWF0</accession>
<comment type="similarity">
    <text evidence="1 6">Belongs to the methyltransferase superfamily.</text>
</comment>
<evidence type="ECO:0000256" key="5">
    <source>
        <dbReference type="PROSITE-ProRule" id="PRU00848"/>
    </source>
</evidence>
<dbReference type="GO" id="GO:0008173">
    <property type="term" value="F:RNA methyltransferase activity"/>
    <property type="evidence" value="ECO:0007669"/>
    <property type="project" value="UniProtKB-UniRule"/>
</dbReference>
<organism evidence="9 10">
    <name type="scientific">Dillenia turbinata</name>
    <dbReference type="NCBI Taxonomy" id="194707"/>
    <lineage>
        <taxon>Eukaryota</taxon>
        <taxon>Viridiplantae</taxon>
        <taxon>Streptophyta</taxon>
        <taxon>Embryophyta</taxon>
        <taxon>Tracheophyta</taxon>
        <taxon>Spermatophyta</taxon>
        <taxon>Magnoliopsida</taxon>
        <taxon>eudicotyledons</taxon>
        <taxon>Gunneridae</taxon>
        <taxon>Pentapetalae</taxon>
        <taxon>Dilleniales</taxon>
        <taxon>Dilleniaceae</taxon>
        <taxon>Dillenia</taxon>
    </lineage>
</organism>
<dbReference type="AlphaFoldDB" id="A0AAN8VWF0"/>
<dbReference type="CDD" id="cd02440">
    <property type="entry name" value="AdoMet_MTases"/>
    <property type="match status" value="1"/>
</dbReference>
<evidence type="ECO:0000256" key="2">
    <source>
        <dbReference type="ARBA" id="ARBA00022603"/>
    </source>
</evidence>
<dbReference type="PANTHER" id="PTHR12315:SF0">
    <property type="entry name" value="7SK SNRNA METHYLPHOSPHATE CAPPING ENZYME"/>
    <property type="match status" value="1"/>
</dbReference>
<dbReference type="Proteomes" id="UP001370490">
    <property type="component" value="Unassembled WGS sequence"/>
</dbReference>
<keyword evidence="4 5" id="KW-0949">S-adenosyl-L-methionine</keyword>
<keyword evidence="2 6" id="KW-0489">Methyltransferase</keyword>
<sequence>MASEPKRKRKNQDTTEKEEPQEHEAKNSQSKKQKRKKPIFPFGNYRNYYGYRIGPGSEDDPRLKVMRKEWFEGKDCLDIGCNNGLLTITFAIKFNCKSIVGIDIDGDRIEDAHWHLRKFARQQRGNVPSKGHKSEVSVITDVVRCSQLASLDEEKSEILNDQSASTKRDLFDVVAFRKENFVQSWQLPPGRYYDTIMCLSVTKWIHLNWGDEGLITLFVKIWRLLRPGGILILEPQPWDSYVKNYQVSETATANYKSIKIYPQEFQDILLDKVGFRTVENITSNFKESKDGFNRPILVFCK</sequence>
<dbReference type="SUPFAM" id="SSF53335">
    <property type="entry name" value="S-adenosyl-L-methionine-dependent methyltransferases"/>
    <property type="match status" value="1"/>
</dbReference>
<dbReference type="InterPro" id="IPR039772">
    <property type="entry name" value="Bin3-like"/>
</dbReference>
<dbReference type="PROSITE" id="PS51515">
    <property type="entry name" value="BIN3_SAM"/>
    <property type="match status" value="1"/>
</dbReference>
<dbReference type="GO" id="GO:0017069">
    <property type="term" value="F:snRNA binding"/>
    <property type="evidence" value="ECO:0007669"/>
    <property type="project" value="TreeGrafter"/>
</dbReference>
<feature type="compositionally biased region" description="Basic residues" evidence="7">
    <location>
        <begin position="1"/>
        <end position="10"/>
    </location>
</feature>
<evidence type="ECO:0000259" key="8">
    <source>
        <dbReference type="PROSITE" id="PS51515"/>
    </source>
</evidence>
<gene>
    <name evidence="9" type="ORF">RJ641_026861</name>
</gene>
<comment type="caution">
    <text evidence="9">The sequence shown here is derived from an EMBL/GenBank/DDBJ whole genome shotgun (WGS) entry which is preliminary data.</text>
</comment>
<dbReference type="InterPro" id="IPR029063">
    <property type="entry name" value="SAM-dependent_MTases_sf"/>
</dbReference>
<dbReference type="GO" id="GO:0032259">
    <property type="term" value="P:methylation"/>
    <property type="evidence" value="ECO:0007669"/>
    <property type="project" value="UniProtKB-KW"/>
</dbReference>
<name>A0AAN8VWF0_9MAGN</name>
<dbReference type="Pfam" id="PF06859">
    <property type="entry name" value="Bin3"/>
    <property type="match status" value="1"/>
</dbReference>
<dbReference type="PANTHER" id="PTHR12315">
    <property type="entry name" value="BICOID-INTERACTING PROTEIN RELATED"/>
    <property type="match status" value="1"/>
</dbReference>
<evidence type="ECO:0000256" key="6">
    <source>
        <dbReference type="RuleBase" id="RU367087"/>
    </source>
</evidence>
<evidence type="ECO:0000313" key="9">
    <source>
        <dbReference type="EMBL" id="KAK6941484.1"/>
    </source>
</evidence>
<feature type="compositionally biased region" description="Basic and acidic residues" evidence="7">
    <location>
        <begin position="11"/>
        <end position="26"/>
    </location>
</feature>
<dbReference type="GO" id="GO:0008171">
    <property type="term" value="F:O-methyltransferase activity"/>
    <property type="evidence" value="ECO:0007669"/>
    <property type="project" value="UniProtKB-UniRule"/>
</dbReference>
<dbReference type="EMBL" id="JBAMMX010000004">
    <property type="protein sequence ID" value="KAK6941484.1"/>
    <property type="molecule type" value="Genomic_DNA"/>
</dbReference>
<evidence type="ECO:0000256" key="7">
    <source>
        <dbReference type="SAM" id="MobiDB-lite"/>
    </source>
</evidence>
<evidence type="ECO:0000256" key="3">
    <source>
        <dbReference type="ARBA" id="ARBA00022679"/>
    </source>
</evidence>
<dbReference type="EC" id="2.1.1.-" evidence="6"/>
<feature type="domain" description="Bin3-type SAM" evidence="8">
    <location>
        <begin position="60"/>
        <end position="301"/>
    </location>
</feature>
<evidence type="ECO:0000256" key="4">
    <source>
        <dbReference type="ARBA" id="ARBA00022691"/>
    </source>
</evidence>
<protein>
    <recommendedName>
        <fullName evidence="6">RNA methyltransferase</fullName>
        <ecNumber evidence="6">2.1.1.-</ecNumber>
    </recommendedName>
</protein>
<dbReference type="Gene3D" id="3.40.50.150">
    <property type="entry name" value="Vaccinia Virus protein VP39"/>
    <property type="match status" value="1"/>
</dbReference>
<reference evidence="9 10" key="1">
    <citation type="submission" date="2023-12" db="EMBL/GenBank/DDBJ databases">
        <title>A high-quality genome assembly for Dillenia turbinata (Dilleniales).</title>
        <authorList>
            <person name="Chanderbali A."/>
        </authorList>
    </citation>
    <scope>NUCLEOTIDE SEQUENCE [LARGE SCALE GENOMIC DNA]</scope>
    <source>
        <strain evidence="9">LSX21</strain>
        <tissue evidence="9">Leaf</tissue>
    </source>
</reference>
<keyword evidence="3 6" id="KW-0808">Transferase</keyword>
<feature type="region of interest" description="Disordered" evidence="7">
    <location>
        <begin position="1"/>
        <end position="37"/>
    </location>
</feature>
<evidence type="ECO:0000313" key="10">
    <source>
        <dbReference type="Proteomes" id="UP001370490"/>
    </source>
</evidence>
<dbReference type="GO" id="GO:0040031">
    <property type="term" value="P:snRNA modification"/>
    <property type="evidence" value="ECO:0007669"/>
    <property type="project" value="TreeGrafter"/>
</dbReference>
<evidence type="ECO:0000256" key="1">
    <source>
        <dbReference type="ARBA" id="ARBA00008361"/>
    </source>
</evidence>
<dbReference type="InterPro" id="IPR010675">
    <property type="entry name" value="Bin3_C"/>
</dbReference>
<keyword evidence="10" id="KW-1185">Reference proteome</keyword>
<proteinExistence type="inferred from homology"/>